<dbReference type="EMBL" id="NPDX01000010">
    <property type="protein sequence ID" value="PJZ82995.1"/>
    <property type="molecule type" value="Genomic_DNA"/>
</dbReference>
<dbReference type="RefSeq" id="WP_100787889.1">
    <property type="nucleotide sequence ID" value="NZ_NPDX01000010.1"/>
</dbReference>
<comment type="caution">
    <text evidence="2">The sequence shown here is derived from an EMBL/GenBank/DDBJ whole genome shotgun (WGS) entry which is preliminary data.</text>
</comment>
<organism evidence="2 3">
    <name type="scientific">Leptospira harrisiae</name>
    <dbReference type="NCBI Taxonomy" id="2023189"/>
    <lineage>
        <taxon>Bacteria</taxon>
        <taxon>Pseudomonadati</taxon>
        <taxon>Spirochaetota</taxon>
        <taxon>Spirochaetia</taxon>
        <taxon>Leptospirales</taxon>
        <taxon>Leptospiraceae</taxon>
        <taxon>Leptospira</taxon>
    </lineage>
</organism>
<reference evidence="2 3" key="1">
    <citation type="submission" date="2017-07" db="EMBL/GenBank/DDBJ databases">
        <title>Leptospira spp. isolated from tropical soils.</title>
        <authorList>
            <person name="Thibeaux R."/>
            <person name="Iraola G."/>
            <person name="Ferres I."/>
            <person name="Bierque E."/>
            <person name="Girault D."/>
            <person name="Soupe-Gilbert M.-E."/>
            <person name="Picardeau M."/>
            <person name="Goarant C."/>
        </authorList>
    </citation>
    <scope>NUCLEOTIDE SEQUENCE [LARGE SCALE GENOMIC DNA]</scope>
    <source>
        <strain evidence="2 3">FH2-B-A1</strain>
    </source>
</reference>
<name>A0A2N0AFB5_9LEPT</name>
<feature type="domain" description="AbiTii" evidence="1">
    <location>
        <begin position="4"/>
        <end position="182"/>
    </location>
</feature>
<evidence type="ECO:0000313" key="2">
    <source>
        <dbReference type="EMBL" id="PJZ82995.1"/>
    </source>
</evidence>
<dbReference type="AlphaFoldDB" id="A0A2N0AFB5"/>
<gene>
    <name evidence="2" type="ORF">CH364_18555</name>
</gene>
<keyword evidence="3" id="KW-1185">Reference proteome</keyword>
<dbReference type="Pfam" id="PF18864">
    <property type="entry name" value="AbiTii"/>
    <property type="match status" value="1"/>
</dbReference>
<accession>A0A2N0AFB5</accession>
<dbReference type="OrthoDB" id="583303at2"/>
<dbReference type="InterPro" id="IPR041304">
    <property type="entry name" value="AbiTii"/>
</dbReference>
<sequence>MEKSLVIELQQDLYDSSSKVTDLLRKAYIISRKLKVTTLENWIKKELNGYSGQKEIPEYRRVYGQVVAWNPHHGWQPVIFNQKTMQDEVSTREIVQSVPELEDLIQNGQNGLAIPLPDEFSKLMNYQTKVRINLVTTQLTGIIETIKNILLEWSLKLEEDGIIGANMSFSKDEINKAQNINYTVNNIFKNINGSQIVNDSENTSITNSEFSLDILKEIIAVLKDNIHNKDINQKDRAKLNTEIAKIDNESQKEKPKISILMESAKTIRNILEGMTGSIIASGIISKYQNFFQF</sequence>
<proteinExistence type="predicted"/>
<evidence type="ECO:0000259" key="1">
    <source>
        <dbReference type="Pfam" id="PF18864"/>
    </source>
</evidence>
<protein>
    <recommendedName>
        <fullName evidence="1">AbiTii domain-containing protein</fullName>
    </recommendedName>
</protein>
<dbReference type="Proteomes" id="UP000232145">
    <property type="component" value="Unassembled WGS sequence"/>
</dbReference>
<evidence type="ECO:0000313" key="3">
    <source>
        <dbReference type="Proteomes" id="UP000232145"/>
    </source>
</evidence>